<dbReference type="EMBL" id="JAYMYR010000002">
    <property type="protein sequence ID" value="KAK7377881.1"/>
    <property type="molecule type" value="Genomic_DNA"/>
</dbReference>
<protein>
    <recommendedName>
        <fullName evidence="5">Plant heme peroxidase family profile domain-containing protein</fullName>
    </recommendedName>
</protein>
<evidence type="ECO:0008006" key="5">
    <source>
        <dbReference type="Google" id="ProtNLM"/>
    </source>
</evidence>
<proteinExistence type="predicted"/>
<dbReference type="InterPro" id="IPR010255">
    <property type="entry name" value="Haem_peroxidase_sf"/>
</dbReference>
<comment type="caution">
    <text evidence="3">The sequence shown here is derived from an EMBL/GenBank/DDBJ whole genome shotgun (WGS) entry which is preliminary data.</text>
</comment>
<dbReference type="SUPFAM" id="SSF48113">
    <property type="entry name" value="Heme-dependent peroxidases"/>
    <property type="match status" value="1"/>
</dbReference>
<name>A0AAN9NRG3_PHACN</name>
<dbReference type="Gene3D" id="1.10.520.10">
    <property type="match status" value="1"/>
</dbReference>
<organism evidence="3 4">
    <name type="scientific">Phaseolus coccineus</name>
    <name type="common">Scarlet runner bean</name>
    <name type="synonym">Phaseolus multiflorus</name>
    <dbReference type="NCBI Taxonomy" id="3886"/>
    <lineage>
        <taxon>Eukaryota</taxon>
        <taxon>Viridiplantae</taxon>
        <taxon>Streptophyta</taxon>
        <taxon>Embryophyta</taxon>
        <taxon>Tracheophyta</taxon>
        <taxon>Spermatophyta</taxon>
        <taxon>Magnoliopsida</taxon>
        <taxon>eudicotyledons</taxon>
        <taxon>Gunneridae</taxon>
        <taxon>Pentapetalae</taxon>
        <taxon>rosids</taxon>
        <taxon>fabids</taxon>
        <taxon>Fabales</taxon>
        <taxon>Fabaceae</taxon>
        <taxon>Papilionoideae</taxon>
        <taxon>50 kb inversion clade</taxon>
        <taxon>NPAAA clade</taxon>
        <taxon>indigoferoid/millettioid clade</taxon>
        <taxon>Phaseoleae</taxon>
        <taxon>Phaseolus</taxon>
    </lineage>
</organism>
<dbReference type="GO" id="GO:0006979">
    <property type="term" value="P:response to oxidative stress"/>
    <property type="evidence" value="ECO:0007669"/>
    <property type="project" value="InterPro"/>
</dbReference>
<evidence type="ECO:0000256" key="1">
    <source>
        <dbReference type="SAM" id="SignalP"/>
    </source>
</evidence>
<dbReference type="EMBL" id="JAYMYR010000002">
    <property type="protein sequence ID" value="KAK7377877.1"/>
    <property type="molecule type" value="Genomic_DNA"/>
</dbReference>
<accession>A0AAN9NRG3</accession>
<feature type="signal peptide" evidence="1">
    <location>
        <begin position="1"/>
        <end position="23"/>
    </location>
</feature>
<dbReference type="GO" id="GO:0020037">
    <property type="term" value="F:heme binding"/>
    <property type="evidence" value="ECO:0007669"/>
    <property type="project" value="InterPro"/>
</dbReference>
<feature type="chain" id="PRO_5044711288" description="Plant heme peroxidase family profile domain-containing protein" evidence="1">
    <location>
        <begin position="24"/>
        <end position="77"/>
    </location>
</feature>
<sequence>MSSQSLILLAKVFLLLLIDGSDAQLRVDYYRHLVMGLTLIKAKATIDSVPGFQNKVSCADILAMATRDVVALVNNKQ</sequence>
<keyword evidence="1" id="KW-0732">Signal</keyword>
<dbReference type="Proteomes" id="UP001374584">
    <property type="component" value="Unassembled WGS sequence"/>
</dbReference>
<dbReference type="AlphaFoldDB" id="A0AAN9NRG3"/>
<reference evidence="3 4" key="1">
    <citation type="submission" date="2024-01" db="EMBL/GenBank/DDBJ databases">
        <title>The genomes of 5 underutilized Papilionoideae crops provide insights into root nodulation and disease resistanc.</title>
        <authorList>
            <person name="Jiang F."/>
        </authorList>
    </citation>
    <scope>NUCLEOTIDE SEQUENCE [LARGE SCALE GENOMIC DNA]</scope>
    <source>
        <strain evidence="3">JINMINGXINNONG_FW02</strain>
        <tissue evidence="3">Leaves</tissue>
    </source>
</reference>
<evidence type="ECO:0000313" key="4">
    <source>
        <dbReference type="Proteomes" id="UP001374584"/>
    </source>
</evidence>
<gene>
    <name evidence="2" type="ORF">VNO80_03310</name>
    <name evidence="3" type="ORF">VNO80_03314</name>
</gene>
<keyword evidence="4" id="KW-1185">Reference proteome</keyword>
<evidence type="ECO:0000313" key="3">
    <source>
        <dbReference type="EMBL" id="KAK7377881.1"/>
    </source>
</evidence>
<dbReference type="GO" id="GO:0004601">
    <property type="term" value="F:peroxidase activity"/>
    <property type="evidence" value="ECO:0007669"/>
    <property type="project" value="InterPro"/>
</dbReference>
<evidence type="ECO:0000313" key="2">
    <source>
        <dbReference type="EMBL" id="KAK7377877.1"/>
    </source>
</evidence>